<proteinExistence type="predicted"/>
<evidence type="ECO:0000313" key="2">
    <source>
        <dbReference type="Proteomes" id="UP000805193"/>
    </source>
</evidence>
<protein>
    <submittedName>
        <fullName evidence="1">Uncharacterized protein</fullName>
    </submittedName>
</protein>
<evidence type="ECO:0000313" key="1">
    <source>
        <dbReference type="EMBL" id="KAG0415701.1"/>
    </source>
</evidence>
<sequence>MPPPPVTDLPPSRGNPLDYHLVVAVSAVVMIMCRLCVILRPPGFGGAVLQLTRGRPRLTYIREKPTGDIGDLLDYFDYTWNMYDATLQDKGRTNNTYEVWNTGFQKLVGHALPIVWKLIEGLQQNQPEYVKAGRNPDRQASAESRESDARSEMSCCPTRGSPEK</sequence>
<dbReference type="Proteomes" id="UP000805193">
    <property type="component" value="Unassembled WGS sequence"/>
</dbReference>
<comment type="caution">
    <text evidence="1">The sequence shown here is derived from an EMBL/GenBank/DDBJ whole genome shotgun (WGS) entry which is preliminary data.</text>
</comment>
<gene>
    <name evidence="1" type="ORF">HPB47_007125</name>
</gene>
<accession>A0AC60P8L3</accession>
<keyword evidence="2" id="KW-1185">Reference proteome</keyword>
<name>A0AC60P8L3_IXOPE</name>
<dbReference type="EMBL" id="JABSTQ010011042">
    <property type="protein sequence ID" value="KAG0415701.1"/>
    <property type="molecule type" value="Genomic_DNA"/>
</dbReference>
<reference evidence="1 2" key="1">
    <citation type="journal article" date="2020" name="Cell">
        <title>Large-Scale Comparative Analyses of Tick Genomes Elucidate Their Genetic Diversity and Vector Capacities.</title>
        <authorList>
            <consortium name="Tick Genome and Microbiome Consortium (TIGMIC)"/>
            <person name="Jia N."/>
            <person name="Wang J."/>
            <person name="Shi W."/>
            <person name="Du L."/>
            <person name="Sun Y."/>
            <person name="Zhan W."/>
            <person name="Jiang J.F."/>
            <person name="Wang Q."/>
            <person name="Zhang B."/>
            <person name="Ji P."/>
            <person name="Bell-Sakyi L."/>
            <person name="Cui X.M."/>
            <person name="Yuan T.T."/>
            <person name="Jiang B.G."/>
            <person name="Yang W.F."/>
            <person name="Lam T.T."/>
            <person name="Chang Q.C."/>
            <person name="Ding S.J."/>
            <person name="Wang X.J."/>
            <person name="Zhu J.G."/>
            <person name="Ruan X.D."/>
            <person name="Zhao L."/>
            <person name="Wei J.T."/>
            <person name="Ye R.Z."/>
            <person name="Que T.C."/>
            <person name="Du C.H."/>
            <person name="Zhou Y.H."/>
            <person name="Cheng J.X."/>
            <person name="Dai P.F."/>
            <person name="Guo W.B."/>
            <person name="Han X.H."/>
            <person name="Huang E.J."/>
            <person name="Li L.F."/>
            <person name="Wei W."/>
            <person name="Gao Y.C."/>
            <person name="Liu J.Z."/>
            <person name="Shao H.Z."/>
            <person name="Wang X."/>
            <person name="Wang C.C."/>
            <person name="Yang T.C."/>
            <person name="Huo Q.B."/>
            <person name="Li W."/>
            <person name="Chen H.Y."/>
            <person name="Chen S.E."/>
            <person name="Zhou L.G."/>
            <person name="Ni X.B."/>
            <person name="Tian J.H."/>
            <person name="Sheng Y."/>
            <person name="Liu T."/>
            <person name="Pan Y.S."/>
            <person name="Xia L.Y."/>
            <person name="Li J."/>
            <person name="Zhao F."/>
            <person name="Cao W.C."/>
        </authorList>
    </citation>
    <scope>NUCLEOTIDE SEQUENCE [LARGE SCALE GENOMIC DNA]</scope>
    <source>
        <strain evidence="1">Iper-2018</strain>
    </source>
</reference>
<organism evidence="1 2">
    <name type="scientific">Ixodes persulcatus</name>
    <name type="common">Taiga tick</name>
    <dbReference type="NCBI Taxonomy" id="34615"/>
    <lineage>
        <taxon>Eukaryota</taxon>
        <taxon>Metazoa</taxon>
        <taxon>Ecdysozoa</taxon>
        <taxon>Arthropoda</taxon>
        <taxon>Chelicerata</taxon>
        <taxon>Arachnida</taxon>
        <taxon>Acari</taxon>
        <taxon>Parasitiformes</taxon>
        <taxon>Ixodida</taxon>
        <taxon>Ixodoidea</taxon>
        <taxon>Ixodidae</taxon>
        <taxon>Ixodinae</taxon>
        <taxon>Ixodes</taxon>
    </lineage>
</organism>